<evidence type="ECO:0000256" key="9">
    <source>
        <dbReference type="ARBA" id="ARBA00023588"/>
    </source>
</evidence>
<evidence type="ECO:0000256" key="2">
    <source>
        <dbReference type="ARBA" id="ARBA00022475"/>
    </source>
</evidence>
<evidence type="ECO:0000256" key="13">
    <source>
        <dbReference type="SAM" id="Phobius"/>
    </source>
</evidence>
<feature type="transmembrane region" description="Helical" evidence="13">
    <location>
        <begin position="12"/>
        <end position="31"/>
    </location>
</feature>
<evidence type="ECO:0000256" key="4">
    <source>
        <dbReference type="ARBA" id="ARBA00022692"/>
    </source>
</evidence>
<protein>
    <recommendedName>
        <fullName evidence="11">Glycosyl-4,4'-diaponeurosporenoate acyltransferase</fullName>
    </recommendedName>
</protein>
<evidence type="ECO:0000256" key="6">
    <source>
        <dbReference type="ARBA" id="ARBA00022989"/>
    </source>
</evidence>
<dbReference type="RefSeq" id="WP_188900710.1">
    <property type="nucleotide sequence ID" value="NZ_BMOM01000002.1"/>
</dbReference>
<keyword evidence="15" id="KW-1185">Reference proteome</keyword>
<keyword evidence="2" id="KW-1003">Cell membrane</keyword>
<keyword evidence="8" id="KW-0012">Acyltransferase</keyword>
<evidence type="ECO:0000256" key="12">
    <source>
        <dbReference type="ARBA" id="ARBA00025324"/>
    </source>
</evidence>
<dbReference type="Proteomes" id="UP000661918">
    <property type="component" value="Unassembled WGS sequence"/>
</dbReference>
<sequence>MVGHGARTRGAAAWGRVALAALPLVGAAWVWGRVMGIHHLGFVLGLQVLLMWWALYLLHTARPGLRGGWFHVHGWEDALYQRLGVRAFGTLLRTVGWERVRQRARGFDGTRASLRRLEHSTREAEYSHLLLALVCVALSGGFAGWGAPDTAGWLLLTTVPVHLYPALLQRSVRGRLQRAGISP</sequence>
<name>A0ABQ2GJ70_9DEIO</name>
<evidence type="ECO:0000313" key="14">
    <source>
        <dbReference type="EMBL" id="GGL98320.1"/>
    </source>
</evidence>
<evidence type="ECO:0000256" key="11">
    <source>
        <dbReference type="ARBA" id="ARBA00023667"/>
    </source>
</evidence>
<accession>A0ABQ2GJ70</accession>
<keyword evidence="4 13" id="KW-0812">Transmembrane</keyword>
<keyword evidence="6 13" id="KW-1133">Transmembrane helix</keyword>
<gene>
    <name evidence="14" type="ORF">GCM10010841_03370</name>
</gene>
<comment type="pathway">
    <text evidence="9">Carotenoid biosynthesis; staphyloxanthin biosynthesis; staphyloxanthin from farnesyl diphosphate: step 5/5.</text>
</comment>
<comment type="subcellular location">
    <subcellularLocation>
        <location evidence="1">Cell membrane</location>
        <topology evidence="1">Single-pass membrane protein</topology>
    </subcellularLocation>
</comment>
<keyword evidence="3" id="KW-0808">Transferase</keyword>
<dbReference type="Pfam" id="PF18927">
    <property type="entry name" value="CrtO"/>
    <property type="match status" value="1"/>
</dbReference>
<evidence type="ECO:0000256" key="5">
    <source>
        <dbReference type="ARBA" id="ARBA00022729"/>
    </source>
</evidence>
<dbReference type="EMBL" id="BMOM01000002">
    <property type="protein sequence ID" value="GGL98320.1"/>
    <property type="molecule type" value="Genomic_DNA"/>
</dbReference>
<evidence type="ECO:0000256" key="3">
    <source>
        <dbReference type="ARBA" id="ARBA00022679"/>
    </source>
</evidence>
<evidence type="ECO:0000256" key="8">
    <source>
        <dbReference type="ARBA" id="ARBA00023315"/>
    </source>
</evidence>
<organism evidence="14 15">
    <name type="scientific">Deinococcus aerophilus</name>
    <dbReference type="NCBI Taxonomy" id="522488"/>
    <lineage>
        <taxon>Bacteria</taxon>
        <taxon>Thermotogati</taxon>
        <taxon>Deinococcota</taxon>
        <taxon>Deinococci</taxon>
        <taxon>Deinococcales</taxon>
        <taxon>Deinococcaceae</taxon>
        <taxon>Deinococcus</taxon>
    </lineage>
</organism>
<comment type="similarity">
    <text evidence="10">Belongs to the acyltransferase CrtO family.</text>
</comment>
<evidence type="ECO:0000256" key="1">
    <source>
        <dbReference type="ARBA" id="ARBA00004162"/>
    </source>
</evidence>
<evidence type="ECO:0000313" key="15">
    <source>
        <dbReference type="Proteomes" id="UP000661918"/>
    </source>
</evidence>
<reference evidence="15" key="1">
    <citation type="journal article" date="2019" name="Int. J. Syst. Evol. Microbiol.">
        <title>The Global Catalogue of Microorganisms (GCM) 10K type strain sequencing project: providing services to taxonomists for standard genome sequencing and annotation.</title>
        <authorList>
            <consortium name="The Broad Institute Genomics Platform"/>
            <consortium name="The Broad Institute Genome Sequencing Center for Infectious Disease"/>
            <person name="Wu L."/>
            <person name="Ma J."/>
        </authorList>
    </citation>
    <scope>NUCLEOTIDE SEQUENCE [LARGE SCALE GENOMIC DNA]</scope>
    <source>
        <strain evidence="15">JCM 15443</strain>
    </source>
</reference>
<feature type="transmembrane region" description="Helical" evidence="13">
    <location>
        <begin position="37"/>
        <end position="58"/>
    </location>
</feature>
<comment type="function">
    <text evidence="12">Catalyzes the acylation of glycosyl-4,4'-diaponeurosporenoate, i.e. the esterification of glucose at the C6'' position with the carboxyl group of the C(15) fatty acid 12-methyltetradecanoic acid, to yield staphyloxanthin. This is the last step in the biosynthesis of this orange pigment, present in most staphylococci strains.</text>
</comment>
<comment type="caution">
    <text evidence="14">The sequence shown here is derived from an EMBL/GenBank/DDBJ whole genome shotgun (WGS) entry which is preliminary data.</text>
</comment>
<feature type="transmembrane region" description="Helical" evidence="13">
    <location>
        <begin position="151"/>
        <end position="168"/>
    </location>
</feature>
<proteinExistence type="inferred from homology"/>
<evidence type="ECO:0000256" key="10">
    <source>
        <dbReference type="ARBA" id="ARBA00023603"/>
    </source>
</evidence>
<evidence type="ECO:0000256" key="7">
    <source>
        <dbReference type="ARBA" id="ARBA00023136"/>
    </source>
</evidence>
<dbReference type="InterPro" id="IPR044021">
    <property type="entry name" value="CrtO"/>
</dbReference>
<keyword evidence="5" id="KW-0732">Signal</keyword>
<keyword evidence="7 13" id="KW-0472">Membrane</keyword>
<feature type="transmembrane region" description="Helical" evidence="13">
    <location>
        <begin position="126"/>
        <end position="145"/>
    </location>
</feature>